<sequence>MCAPFCACLCVCGFVSVRARILCVCVTPRMMVIGRSVRSLGNTNSTVPFGASKTQSVNMCNLQNATFTFLACCDHRYL</sequence>
<evidence type="ECO:0000256" key="1">
    <source>
        <dbReference type="SAM" id="SignalP"/>
    </source>
</evidence>
<feature type="signal peptide" evidence="1">
    <location>
        <begin position="1"/>
        <end position="19"/>
    </location>
</feature>
<protein>
    <submittedName>
        <fullName evidence="2">Putative secreted protein</fullName>
    </submittedName>
</protein>
<keyword evidence="1" id="KW-0732">Signal</keyword>
<dbReference type="EMBL" id="GGFL01007824">
    <property type="protein sequence ID" value="MBW72002.1"/>
    <property type="molecule type" value="Transcribed_RNA"/>
</dbReference>
<accession>A0A2M4D348</accession>
<organism evidence="2">
    <name type="scientific">Anopheles darlingi</name>
    <name type="common">Mosquito</name>
    <dbReference type="NCBI Taxonomy" id="43151"/>
    <lineage>
        <taxon>Eukaryota</taxon>
        <taxon>Metazoa</taxon>
        <taxon>Ecdysozoa</taxon>
        <taxon>Arthropoda</taxon>
        <taxon>Hexapoda</taxon>
        <taxon>Insecta</taxon>
        <taxon>Pterygota</taxon>
        <taxon>Neoptera</taxon>
        <taxon>Endopterygota</taxon>
        <taxon>Diptera</taxon>
        <taxon>Nematocera</taxon>
        <taxon>Culicoidea</taxon>
        <taxon>Culicidae</taxon>
        <taxon>Anophelinae</taxon>
        <taxon>Anopheles</taxon>
    </lineage>
</organism>
<proteinExistence type="predicted"/>
<reference evidence="2" key="1">
    <citation type="submission" date="2018-01" db="EMBL/GenBank/DDBJ databases">
        <title>An insight into the sialome of Amazonian anophelines.</title>
        <authorList>
            <person name="Ribeiro J.M."/>
            <person name="Scarpassa V."/>
            <person name="Calvo E."/>
        </authorList>
    </citation>
    <scope>NUCLEOTIDE SEQUENCE</scope>
</reference>
<evidence type="ECO:0000313" key="2">
    <source>
        <dbReference type="EMBL" id="MBW72002.1"/>
    </source>
</evidence>
<dbReference type="AlphaFoldDB" id="A0A2M4D348"/>
<feature type="chain" id="PRO_5014837612" evidence="1">
    <location>
        <begin position="20"/>
        <end position="78"/>
    </location>
</feature>
<name>A0A2M4D348_ANODA</name>